<dbReference type="InterPro" id="IPR036423">
    <property type="entry name" value="SOD-like_Cu/Zn_dom_sf"/>
</dbReference>
<protein>
    <recommendedName>
        <fullName evidence="4">CHRD domain-containing protein</fullName>
    </recommendedName>
</protein>
<dbReference type="AlphaFoldDB" id="A0A6J4R550"/>
<dbReference type="InterPro" id="IPR010895">
    <property type="entry name" value="CHRD"/>
</dbReference>
<organism evidence="5">
    <name type="scientific">uncultured Rubrobacteraceae bacterium</name>
    <dbReference type="NCBI Taxonomy" id="349277"/>
    <lineage>
        <taxon>Bacteria</taxon>
        <taxon>Bacillati</taxon>
        <taxon>Actinomycetota</taxon>
        <taxon>Rubrobacteria</taxon>
        <taxon>Rubrobacterales</taxon>
        <taxon>Rubrobacteraceae</taxon>
        <taxon>environmental samples</taxon>
    </lineage>
</organism>
<evidence type="ECO:0000313" key="5">
    <source>
        <dbReference type="EMBL" id="CAA9464491.1"/>
    </source>
</evidence>
<dbReference type="GO" id="GO:0006801">
    <property type="term" value="P:superoxide metabolic process"/>
    <property type="evidence" value="ECO:0007669"/>
    <property type="project" value="InterPro"/>
</dbReference>
<keyword evidence="2" id="KW-1133">Transmembrane helix</keyword>
<keyword evidence="2" id="KW-0812">Transmembrane</keyword>
<dbReference type="EMBL" id="CADCVI010000081">
    <property type="protein sequence ID" value="CAA9464491.1"/>
    <property type="molecule type" value="Genomic_DNA"/>
</dbReference>
<dbReference type="GO" id="GO:0046872">
    <property type="term" value="F:metal ion binding"/>
    <property type="evidence" value="ECO:0007669"/>
    <property type="project" value="InterPro"/>
</dbReference>
<keyword evidence="3" id="KW-0732">Signal</keyword>
<sequence>MRRKTLFGVMLAMALLSAAMLGSALAQTSTETLQLTPSRDSGVSGTATLTDTGAGVEVQLDVQGIPSAEGTEHIAHIHEGATCADDRAGMGAPVEFPLNSVFNEGGSGFSTTTIEDTLAELSGDVPHYVNVHAEMTEGTPPGVACADIVAATMPATGGIVSPLTMLVLGGAALVVFATAAGGVLVRRRA</sequence>
<keyword evidence="2" id="KW-0472">Membrane</keyword>
<dbReference type="Pfam" id="PF07452">
    <property type="entry name" value="CHRD"/>
    <property type="match status" value="1"/>
</dbReference>
<dbReference type="Gene3D" id="2.60.40.200">
    <property type="entry name" value="Superoxide dismutase, copper/zinc binding domain"/>
    <property type="match status" value="1"/>
</dbReference>
<proteinExistence type="inferred from homology"/>
<feature type="domain" description="CHRD" evidence="4">
    <location>
        <begin position="34"/>
        <end position="135"/>
    </location>
</feature>
<feature type="transmembrane region" description="Helical" evidence="2">
    <location>
        <begin position="163"/>
        <end position="185"/>
    </location>
</feature>
<comment type="similarity">
    <text evidence="1">Belongs to the Cu-Zn superoxide dismutase family.</text>
</comment>
<gene>
    <name evidence="5" type="ORF">AVDCRST_MAG25-1340</name>
</gene>
<evidence type="ECO:0000256" key="2">
    <source>
        <dbReference type="SAM" id="Phobius"/>
    </source>
</evidence>
<reference evidence="5" key="1">
    <citation type="submission" date="2020-02" db="EMBL/GenBank/DDBJ databases">
        <authorList>
            <person name="Meier V. D."/>
        </authorList>
    </citation>
    <scope>NUCLEOTIDE SEQUENCE</scope>
    <source>
        <strain evidence="5">AVDCRST_MAG25</strain>
    </source>
</reference>
<evidence type="ECO:0000256" key="1">
    <source>
        <dbReference type="ARBA" id="ARBA00010457"/>
    </source>
</evidence>
<evidence type="ECO:0000259" key="4">
    <source>
        <dbReference type="Pfam" id="PF07452"/>
    </source>
</evidence>
<feature type="chain" id="PRO_5026810364" description="CHRD domain-containing protein" evidence="3">
    <location>
        <begin position="27"/>
        <end position="189"/>
    </location>
</feature>
<feature type="signal peptide" evidence="3">
    <location>
        <begin position="1"/>
        <end position="26"/>
    </location>
</feature>
<evidence type="ECO:0000256" key="3">
    <source>
        <dbReference type="SAM" id="SignalP"/>
    </source>
</evidence>
<dbReference type="SUPFAM" id="SSF49329">
    <property type="entry name" value="Cu,Zn superoxide dismutase-like"/>
    <property type="match status" value="1"/>
</dbReference>
<accession>A0A6J4R550</accession>
<name>A0A6J4R550_9ACTN</name>